<dbReference type="Gene3D" id="3.40.50.300">
    <property type="entry name" value="P-loop containing nucleotide triphosphate hydrolases"/>
    <property type="match status" value="1"/>
</dbReference>
<evidence type="ECO:0000256" key="1">
    <source>
        <dbReference type="ARBA" id="ARBA00006354"/>
    </source>
</evidence>
<dbReference type="Proteomes" id="UP000297714">
    <property type="component" value="Unassembled WGS sequence"/>
</dbReference>
<organism evidence="5 6">
    <name type="scientific">Caproiciproducens galactitolivorans</name>
    <dbReference type="NCBI Taxonomy" id="642589"/>
    <lineage>
        <taxon>Bacteria</taxon>
        <taxon>Bacillati</taxon>
        <taxon>Bacillota</taxon>
        <taxon>Clostridia</taxon>
        <taxon>Eubacteriales</taxon>
        <taxon>Acutalibacteraceae</taxon>
        <taxon>Caproiciproducens</taxon>
    </lineage>
</organism>
<dbReference type="InterPro" id="IPR027417">
    <property type="entry name" value="P-loop_NTPase"/>
</dbReference>
<dbReference type="SMART" id="SM00382">
    <property type="entry name" value="AAA"/>
    <property type="match status" value="1"/>
</dbReference>
<reference evidence="5 6" key="1">
    <citation type="submission" date="2019-04" db="EMBL/GenBank/DDBJ databases">
        <authorList>
            <person name="Poehlein A."/>
            <person name="Bengelsdorf F.R."/>
            <person name="Duerre P."/>
            <person name="Daniel R."/>
        </authorList>
    </citation>
    <scope>NUCLEOTIDE SEQUENCE [LARGE SCALE GENOMIC DNA]</scope>
    <source>
        <strain evidence="5 6">BS-1</strain>
    </source>
</reference>
<dbReference type="AlphaFoldDB" id="A0A4Z0Y9D3"/>
<keyword evidence="6" id="KW-1185">Reference proteome</keyword>
<keyword evidence="3" id="KW-0067">ATP-binding</keyword>
<gene>
    <name evidence="5" type="primary">comM</name>
    <name evidence="5" type="ORF">CAGA_16360</name>
</gene>
<dbReference type="GO" id="GO:0005524">
    <property type="term" value="F:ATP binding"/>
    <property type="evidence" value="ECO:0007669"/>
    <property type="project" value="UniProtKB-KW"/>
</dbReference>
<protein>
    <submittedName>
        <fullName evidence="5">Competence protein ComM</fullName>
    </submittedName>
</protein>
<dbReference type="OrthoDB" id="9813147at2"/>
<feature type="domain" description="AAA+ ATPase" evidence="4">
    <location>
        <begin position="210"/>
        <end position="393"/>
    </location>
</feature>
<evidence type="ECO:0000259" key="4">
    <source>
        <dbReference type="SMART" id="SM00382"/>
    </source>
</evidence>
<dbReference type="SUPFAM" id="SSF52540">
    <property type="entry name" value="P-loop containing nucleoside triphosphate hydrolases"/>
    <property type="match status" value="1"/>
</dbReference>
<evidence type="ECO:0000313" key="5">
    <source>
        <dbReference type="EMBL" id="TGJ76175.1"/>
    </source>
</evidence>
<name>A0A4Z0Y9D3_9FIRM</name>
<dbReference type="GO" id="GO:0003677">
    <property type="term" value="F:DNA binding"/>
    <property type="evidence" value="ECO:0007669"/>
    <property type="project" value="InterPro"/>
</dbReference>
<dbReference type="PANTHER" id="PTHR32039:SF7">
    <property type="entry name" value="COMPETENCE PROTEIN COMM"/>
    <property type="match status" value="1"/>
</dbReference>
<dbReference type="Pfam" id="PF13541">
    <property type="entry name" value="ChlI"/>
    <property type="match status" value="1"/>
</dbReference>
<dbReference type="EMBL" id="SRMQ01000007">
    <property type="protein sequence ID" value="TGJ76175.1"/>
    <property type="molecule type" value="Genomic_DNA"/>
</dbReference>
<dbReference type="PANTHER" id="PTHR32039">
    <property type="entry name" value="MAGNESIUM-CHELATASE SUBUNIT CHLI"/>
    <property type="match status" value="1"/>
</dbReference>
<dbReference type="InterPro" id="IPR003593">
    <property type="entry name" value="AAA+_ATPase"/>
</dbReference>
<evidence type="ECO:0000256" key="3">
    <source>
        <dbReference type="ARBA" id="ARBA00022840"/>
    </source>
</evidence>
<keyword evidence="2" id="KW-0547">Nucleotide-binding</keyword>
<dbReference type="InterPro" id="IPR045006">
    <property type="entry name" value="CHLI-like"/>
</dbReference>
<dbReference type="SUPFAM" id="SSF54211">
    <property type="entry name" value="Ribosomal protein S5 domain 2-like"/>
    <property type="match status" value="1"/>
</dbReference>
<dbReference type="Pfam" id="PF13335">
    <property type="entry name" value="Mg_chelatase_C"/>
    <property type="match status" value="1"/>
</dbReference>
<dbReference type="Pfam" id="PF01078">
    <property type="entry name" value="Mg_chelatase"/>
    <property type="match status" value="1"/>
</dbReference>
<proteinExistence type="inferred from homology"/>
<dbReference type="InterPro" id="IPR000523">
    <property type="entry name" value="Mg_chelatse_chII-like_cat_dom"/>
</dbReference>
<accession>A0A4Z0Y9D3</accession>
<comment type="similarity">
    <text evidence="1">Belongs to the Mg-chelatase subunits D/I family. ComM subfamily.</text>
</comment>
<dbReference type="InterPro" id="IPR025158">
    <property type="entry name" value="Mg_chelat-rel_C"/>
</dbReference>
<dbReference type="PRINTS" id="PR01657">
    <property type="entry name" value="MCMFAMILY"/>
</dbReference>
<dbReference type="RefSeq" id="WP_135659666.1">
    <property type="nucleotide sequence ID" value="NZ_SRMQ01000007.1"/>
</dbReference>
<dbReference type="Gene3D" id="3.30.230.10">
    <property type="match status" value="1"/>
</dbReference>
<evidence type="ECO:0000313" key="6">
    <source>
        <dbReference type="Proteomes" id="UP000297714"/>
    </source>
</evidence>
<evidence type="ECO:0000256" key="2">
    <source>
        <dbReference type="ARBA" id="ARBA00022741"/>
    </source>
</evidence>
<dbReference type="NCBIfam" id="TIGR00368">
    <property type="entry name" value="YifB family Mg chelatase-like AAA ATPase"/>
    <property type="match status" value="1"/>
</dbReference>
<dbReference type="InterPro" id="IPR020568">
    <property type="entry name" value="Ribosomal_Su5_D2-typ_SF"/>
</dbReference>
<sequence>MVSRSFSMGLYGMDAFVVTVEADVSVGLPGFDVVGLPDAAVRESRDRVRSAMKNCGFAFPVHKITVNLAPADKRKEGPIYDLPLFIALMQASGQLGADLEDSVFIGELSLNGEARPVRGILPMAIQAQKSGFHKLYIPASNAPEGVVVEGITVYPVKDLPSLIRHLTGQEKILPAGKNTDTPFASAPLPDFSEVRGQFEAKRALEIAAAGGHNILLIGSPGAGKSMLAKRLPSILPDMTFEETIETTKIHSIAGTMPDGTSLIRTRPFRSPHHTVSPAGLSGGGSIPRPGEMSLAHNGVLFLDELPEFSRSAMEVLRQPIEDGKVTISRVNGTISYPCTVMLVAAMNPCPCGYFGHPTKPCTCTSNAVSRYLSRVSGPLLDRLDLHIEVPPVEFDEISSDEKAESSSVIKARVNAARKIQNERFKGTSIACNARITPDILHEICHLSELGRALLKQAFEKLGLSARAYDRILKVSRTIADLDQSEEIEPRHIAEAIQYRSLDRKYWMKEL</sequence>
<dbReference type="InterPro" id="IPR014721">
    <property type="entry name" value="Ribsml_uS5_D2-typ_fold_subgr"/>
</dbReference>
<comment type="caution">
    <text evidence="5">The sequence shown here is derived from an EMBL/GenBank/DDBJ whole genome shotgun (WGS) entry which is preliminary data.</text>
</comment>
<dbReference type="InterPro" id="IPR001208">
    <property type="entry name" value="MCM_dom"/>
</dbReference>
<dbReference type="InterPro" id="IPR004482">
    <property type="entry name" value="Mg_chelat-rel"/>
</dbReference>